<dbReference type="SUPFAM" id="SSF52540">
    <property type="entry name" value="P-loop containing nucleoside triphosphate hydrolases"/>
    <property type="match status" value="1"/>
</dbReference>
<dbReference type="AlphaFoldDB" id="A0AAC9P872"/>
<dbReference type="Gene3D" id="3.40.50.300">
    <property type="entry name" value="P-loop containing nucleotide triphosphate hydrolases"/>
    <property type="match status" value="1"/>
</dbReference>
<feature type="transmembrane region" description="Helical" evidence="8">
    <location>
        <begin position="134"/>
        <end position="152"/>
    </location>
</feature>
<evidence type="ECO:0000313" key="12">
    <source>
        <dbReference type="Proteomes" id="UP000182373"/>
    </source>
</evidence>
<name>A0AAC9P872_9PROT</name>
<evidence type="ECO:0000313" key="11">
    <source>
        <dbReference type="EMBL" id="APH53719.1"/>
    </source>
</evidence>
<evidence type="ECO:0000256" key="6">
    <source>
        <dbReference type="ARBA" id="ARBA00022989"/>
    </source>
</evidence>
<keyword evidence="3 8" id="KW-0812">Transmembrane</keyword>
<evidence type="ECO:0000256" key="3">
    <source>
        <dbReference type="ARBA" id="ARBA00022692"/>
    </source>
</evidence>
<dbReference type="PROSITE" id="PS50893">
    <property type="entry name" value="ABC_TRANSPORTER_2"/>
    <property type="match status" value="1"/>
</dbReference>
<dbReference type="Proteomes" id="UP000182373">
    <property type="component" value="Chromosome"/>
</dbReference>
<evidence type="ECO:0000256" key="7">
    <source>
        <dbReference type="ARBA" id="ARBA00023136"/>
    </source>
</evidence>
<feature type="transmembrane region" description="Helical" evidence="8">
    <location>
        <begin position="239"/>
        <end position="257"/>
    </location>
</feature>
<evidence type="ECO:0000259" key="9">
    <source>
        <dbReference type="PROSITE" id="PS50893"/>
    </source>
</evidence>
<evidence type="ECO:0000256" key="2">
    <source>
        <dbReference type="ARBA" id="ARBA00022448"/>
    </source>
</evidence>
<dbReference type="FunFam" id="3.40.50.300:FF:000287">
    <property type="entry name" value="Multidrug ABC transporter ATP-binding protein"/>
    <property type="match status" value="1"/>
</dbReference>
<sequence>MRIVGDGSINITYPGVLMSNKTVTITFSDHSGMCPMVAKRQGGAGDGRTMKHLRQMLSVKPFETVHGGRVSNDNKTRSLPTRTLPFIFHYVRRHPVGHLTVLLSVLMAVSFATFSQYGVKHLVDVLSGNRVDEVWSAFAILAGLIAADNMSWRIGGWVSTHTFVAVTGDLRRDLFEHLTGHSPAYFADRLPGMLAGRVTATGNAIFQLEQLFSWNVLPPTFAVVLSIAMLALVSPLMSATLALVSLGLGAVLMIWAARGNRLHERYATDAARVDGELVDVINNMPLVRAFGATLRERERFAARVQDEMSARGHSLRYLERLRLFHAVFTAALTAGLLVWAILLWQHKMASTGDVVLVTTLGFNILHGTRDLAVALVNMVQDVARLSEALATLLLPHDLRDQTDAHTLPSAVGAVEFRDVTFAYPGASPVLKKFNLVVPAGQRVGLVGRSGSGKTTVLTLMQRLRELGEGQILIDGHDIATMTQESLRDAISIVPQDVMLFHRSVIDNIRYGKPDASFAEVEAAAEAACCRDFINDLTEGYDTIVGDRGVKLSGGQRQRLAIARAFLRNAPVLVLDEATSALDSESERAVQRALDRLMQGRTVIAVAHRLSTLKNFDRIVVMQHGRILQDGSPTELERNDGPFRDLLLQQTMMIAAE</sequence>
<dbReference type="PANTHER" id="PTHR43394:SF1">
    <property type="entry name" value="ATP-BINDING CASSETTE SUB-FAMILY B MEMBER 10, MITOCHONDRIAL"/>
    <property type="match status" value="1"/>
</dbReference>
<dbReference type="SMART" id="SM00382">
    <property type="entry name" value="AAA"/>
    <property type="match status" value="1"/>
</dbReference>
<protein>
    <submittedName>
        <fullName evidence="11">Multidrug resistance ABC transporter ATP-binding and permease protein</fullName>
    </submittedName>
</protein>
<dbReference type="EMBL" id="CP018191">
    <property type="protein sequence ID" value="APH53719.1"/>
    <property type="molecule type" value="Genomic_DNA"/>
</dbReference>
<evidence type="ECO:0000256" key="1">
    <source>
        <dbReference type="ARBA" id="ARBA00004651"/>
    </source>
</evidence>
<dbReference type="InterPro" id="IPR039421">
    <property type="entry name" value="Type_1_exporter"/>
</dbReference>
<dbReference type="InterPro" id="IPR011527">
    <property type="entry name" value="ABC1_TM_dom"/>
</dbReference>
<proteinExistence type="predicted"/>
<accession>A0AAC9P872</accession>
<dbReference type="Gene3D" id="1.20.1560.10">
    <property type="entry name" value="ABC transporter type 1, transmembrane domain"/>
    <property type="match status" value="1"/>
</dbReference>
<dbReference type="InterPro" id="IPR003593">
    <property type="entry name" value="AAA+_ATPase"/>
</dbReference>
<dbReference type="SUPFAM" id="SSF90123">
    <property type="entry name" value="ABC transporter transmembrane region"/>
    <property type="match status" value="1"/>
</dbReference>
<reference evidence="12" key="1">
    <citation type="submission" date="2016-11" db="EMBL/GenBank/DDBJ databases">
        <title>Comparative genomic and phenotypic analysis of Granulibacter bethesdensis clinical isolates from patients with chronic granulomatous disease.</title>
        <authorList>
            <person name="Zarember K.A."/>
            <person name="Porcella S.F."/>
            <person name="Chu J."/>
            <person name="Ding L."/>
            <person name="Dahlstrom E."/>
            <person name="Barbian K."/>
            <person name="Martens C."/>
            <person name="Sykora L."/>
            <person name="Kramer S."/>
            <person name="Pettinato A.M."/>
            <person name="Hong H."/>
            <person name="Wald G."/>
            <person name="Berg L.J."/>
            <person name="Rogge L.S."/>
            <person name="Greenberg D.E."/>
            <person name="Falcone E.L."/>
            <person name="Neves J.F."/>
            <person name="Simoes M.J."/>
            <person name="Casal M."/>
            <person name="Rodriguez-Lopez F.C."/>
            <person name="Zelazny A."/>
            <person name="Gallin J.I."/>
            <person name="Holland S.M."/>
        </authorList>
    </citation>
    <scope>NUCLEOTIDE SEQUENCE [LARGE SCALE GENOMIC DNA]</scope>
    <source>
        <strain evidence="12">NIH9.1</strain>
    </source>
</reference>
<keyword evidence="2" id="KW-0813">Transport</keyword>
<evidence type="ECO:0000256" key="8">
    <source>
        <dbReference type="SAM" id="Phobius"/>
    </source>
</evidence>
<dbReference type="Pfam" id="PF00005">
    <property type="entry name" value="ABC_tran"/>
    <property type="match status" value="1"/>
</dbReference>
<keyword evidence="7 8" id="KW-0472">Membrane</keyword>
<dbReference type="GO" id="GO:0005886">
    <property type="term" value="C:plasma membrane"/>
    <property type="evidence" value="ECO:0007669"/>
    <property type="project" value="UniProtKB-SubCell"/>
</dbReference>
<comment type="subcellular location">
    <subcellularLocation>
        <location evidence="1">Cell membrane</location>
        <topology evidence="1">Multi-pass membrane protein</topology>
    </subcellularLocation>
</comment>
<evidence type="ECO:0000256" key="5">
    <source>
        <dbReference type="ARBA" id="ARBA00022840"/>
    </source>
</evidence>
<organism evidence="11 12">
    <name type="scientific">Granulibacter bethesdensis</name>
    <dbReference type="NCBI Taxonomy" id="364410"/>
    <lineage>
        <taxon>Bacteria</taxon>
        <taxon>Pseudomonadati</taxon>
        <taxon>Pseudomonadota</taxon>
        <taxon>Alphaproteobacteria</taxon>
        <taxon>Acetobacterales</taxon>
        <taxon>Acetobacteraceae</taxon>
        <taxon>Granulibacter</taxon>
    </lineage>
</organism>
<dbReference type="GO" id="GO:0005524">
    <property type="term" value="F:ATP binding"/>
    <property type="evidence" value="ECO:0007669"/>
    <property type="project" value="UniProtKB-KW"/>
</dbReference>
<dbReference type="InterPro" id="IPR036640">
    <property type="entry name" value="ABC1_TM_sf"/>
</dbReference>
<keyword evidence="4" id="KW-0547">Nucleotide-binding</keyword>
<dbReference type="GO" id="GO:0015421">
    <property type="term" value="F:ABC-type oligopeptide transporter activity"/>
    <property type="evidence" value="ECO:0007669"/>
    <property type="project" value="TreeGrafter"/>
</dbReference>
<dbReference type="InterPro" id="IPR017871">
    <property type="entry name" value="ABC_transporter-like_CS"/>
</dbReference>
<feature type="transmembrane region" description="Helical" evidence="8">
    <location>
        <begin position="323"/>
        <end position="344"/>
    </location>
</feature>
<evidence type="ECO:0000256" key="4">
    <source>
        <dbReference type="ARBA" id="ARBA00022741"/>
    </source>
</evidence>
<dbReference type="Pfam" id="PF00664">
    <property type="entry name" value="ABC_membrane"/>
    <property type="match status" value="1"/>
</dbReference>
<keyword evidence="6 8" id="KW-1133">Transmembrane helix</keyword>
<dbReference type="GO" id="GO:0016887">
    <property type="term" value="F:ATP hydrolysis activity"/>
    <property type="evidence" value="ECO:0007669"/>
    <property type="project" value="InterPro"/>
</dbReference>
<dbReference type="InterPro" id="IPR003439">
    <property type="entry name" value="ABC_transporter-like_ATP-bd"/>
</dbReference>
<feature type="domain" description="ABC transporter" evidence="9">
    <location>
        <begin position="414"/>
        <end position="648"/>
    </location>
</feature>
<gene>
    <name evidence="11" type="ORF">GbCGDNIH9_0480</name>
</gene>
<dbReference type="PROSITE" id="PS50929">
    <property type="entry name" value="ABC_TM1F"/>
    <property type="match status" value="1"/>
</dbReference>
<dbReference type="PANTHER" id="PTHR43394">
    <property type="entry name" value="ATP-DEPENDENT PERMEASE MDL1, MITOCHONDRIAL"/>
    <property type="match status" value="1"/>
</dbReference>
<feature type="transmembrane region" description="Helical" evidence="8">
    <location>
        <begin position="96"/>
        <end position="114"/>
    </location>
</feature>
<dbReference type="PROSITE" id="PS00211">
    <property type="entry name" value="ABC_TRANSPORTER_1"/>
    <property type="match status" value="1"/>
</dbReference>
<keyword evidence="5 11" id="KW-0067">ATP-binding</keyword>
<dbReference type="InterPro" id="IPR027417">
    <property type="entry name" value="P-loop_NTPase"/>
</dbReference>
<feature type="transmembrane region" description="Helical" evidence="8">
    <location>
        <begin position="211"/>
        <end position="233"/>
    </location>
</feature>
<evidence type="ECO:0000259" key="10">
    <source>
        <dbReference type="PROSITE" id="PS50929"/>
    </source>
</evidence>
<feature type="domain" description="ABC transmembrane type-1" evidence="10">
    <location>
        <begin position="99"/>
        <end position="380"/>
    </location>
</feature>